<dbReference type="OMA" id="YYNVMLG"/>
<keyword evidence="3" id="KW-0808">Transferase</keyword>
<dbReference type="InterPro" id="IPR050494">
    <property type="entry name" value="Ser_Thr_dual-spec_kinase"/>
</dbReference>
<dbReference type="CDD" id="cd14135">
    <property type="entry name" value="STKc_PRP4"/>
    <property type="match status" value="1"/>
</dbReference>
<feature type="compositionally biased region" description="Basic and acidic residues" evidence="9">
    <location>
        <begin position="184"/>
        <end position="196"/>
    </location>
</feature>
<keyword evidence="12" id="KW-1185">Reference proteome</keyword>
<evidence type="ECO:0000256" key="3">
    <source>
        <dbReference type="ARBA" id="ARBA00022679"/>
    </source>
</evidence>
<dbReference type="GO" id="GO:0045292">
    <property type="term" value="P:mRNA cis splicing, via spliceosome"/>
    <property type="evidence" value="ECO:0007669"/>
    <property type="project" value="InterPro"/>
</dbReference>
<feature type="compositionally biased region" description="Basic and acidic residues" evidence="9">
    <location>
        <begin position="106"/>
        <end position="122"/>
    </location>
</feature>
<organism evidence="11 12">
    <name type="scientific">Marssonina brunnea f. sp. multigermtubi (strain MB_m1)</name>
    <name type="common">Marssonina leaf spot fungus</name>
    <dbReference type="NCBI Taxonomy" id="1072389"/>
    <lineage>
        <taxon>Eukaryota</taxon>
        <taxon>Fungi</taxon>
        <taxon>Dikarya</taxon>
        <taxon>Ascomycota</taxon>
        <taxon>Pezizomycotina</taxon>
        <taxon>Leotiomycetes</taxon>
        <taxon>Helotiales</taxon>
        <taxon>Drepanopezizaceae</taxon>
        <taxon>Drepanopeziza</taxon>
    </lineage>
</organism>
<dbReference type="InterPro" id="IPR000719">
    <property type="entry name" value="Prot_kinase_dom"/>
</dbReference>
<dbReference type="Proteomes" id="UP000006753">
    <property type="component" value="Unassembled WGS sequence"/>
</dbReference>
<dbReference type="PANTHER" id="PTHR24058">
    <property type="entry name" value="DUAL SPECIFICITY PROTEIN KINASE"/>
    <property type="match status" value="1"/>
</dbReference>
<dbReference type="PROSITE" id="PS00107">
    <property type="entry name" value="PROTEIN_KINASE_ATP"/>
    <property type="match status" value="1"/>
</dbReference>
<keyword evidence="4 8" id="KW-0547">Nucleotide-binding</keyword>
<dbReference type="SUPFAM" id="SSF56112">
    <property type="entry name" value="Protein kinase-like (PK-like)"/>
    <property type="match status" value="1"/>
</dbReference>
<dbReference type="SMART" id="SM00220">
    <property type="entry name" value="S_TKc"/>
    <property type="match status" value="1"/>
</dbReference>
<dbReference type="InterPro" id="IPR011009">
    <property type="entry name" value="Kinase-like_dom_sf"/>
</dbReference>
<keyword evidence="5 11" id="KW-0418">Kinase</keyword>
<evidence type="ECO:0000256" key="8">
    <source>
        <dbReference type="PROSITE-ProRule" id="PRU10141"/>
    </source>
</evidence>
<feature type="binding site" evidence="8">
    <location>
        <position position="557"/>
    </location>
    <ligand>
        <name>ATP</name>
        <dbReference type="ChEBI" id="CHEBI:30616"/>
    </ligand>
</feature>
<dbReference type="PROSITE" id="PS50011">
    <property type="entry name" value="PROTEIN_KINASE_DOM"/>
    <property type="match status" value="1"/>
</dbReference>
<dbReference type="FunFam" id="3.30.200.20:FF:000440">
    <property type="entry name" value="CMGC/DYRK/PRP4 protein kinase, variant"/>
    <property type="match status" value="1"/>
</dbReference>
<dbReference type="InterPro" id="IPR008271">
    <property type="entry name" value="Ser/Thr_kinase_AS"/>
</dbReference>
<dbReference type="STRING" id="1072389.K1WLT7"/>
<evidence type="ECO:0000256" key="6">
    <source>
        <dbReference type="ARBA" id="ARBA00022840"/>
    </source>
</evidence>
<dbReference type="OrthoDB" id="9332038at2759"/>
<evidence type="ECO:0000256" key="9">
    <source>
        <dbReference type="SAM" id="MobiDB-lite"/>
    </source>
</evidence>
<protein>
    <recommendedName>
        <fullName evidence="1">non-specific serine/threonine protein kinase</fullName>
        <ecNumber evidence="1">2.7.11.1</ecNumber>
    </recommendedName>
</protein>
<dbReference type="AlphaFoldDB" id="K1WLT7"/>
<reference evidence="11 12" key="1">
    <citation type="journal article" date="2012" name="BMC Genomics">
        <title>Sequencing the genome of Marssonina brunnea reveals fungus-poplar co-evolution.</title>
        <authorList>
            <person name="Zhu S."/>
            <person name="Cao Y.-Z."/>
            <person name="Jiang C."/>
            <person name="Tan B.-Y."/>
            <person name="Wang Z."/>
            <person name="Feng S."/>
            <person name="Zhang L."/>
            <person name="Su X.-H."/>
            <person name="Brejova B."/>
            <person name="Vinar T."/>
            <person name="Xu M."/>
            <person name="Wang M.-X."/>
            <person name="Zhang S.-G."/>
            <person name="Huang M.-R."/>
            <person name="Wu R."/>
            <person name="Zhou Y."/>
        </authorList>
    </citation>
    <scope>NUCLEOTIDE SEQUENCE [LARGE SCALE GENOMIC DNA]</scope>
    <source>
        <strain evidence="11 12">MB_m1</strain>
    </source>
</reference>
<dbReference type="eggNOG" id="KOG0670">
    <property type="taxonomic scope" value="Eukaryota"/>
</dbReference>
<feature type="compositionally biased region" description="Basic residues" evidence="9">
    <location>
        <begin position="319"/>
        <end position="330"/>
    </location>
</feature>
<evidence type="ECO:0000256" key="7">
    <source>
        <dbReference type="ARBA" id="ARBA00023596"/>
    </source>
</evidence>
<gene>
    <name evidence="11" type="ORF">MBM_08685</name>
</gene>
<dbReference type="HOGENOM" id="CLU_000288_5_5_1"/>
<accession>K1WLT7</accession>
<dbReference type="InterPro" id="IPR044092">
    <property type="entry name" value="STKc_PRP4"/>
</dbReference>
<evidence type="ECO:0000313" key="12">
    <source>
        <dbReference type="Proteomes" id="UP000006753"/>
    </source>
</evidence>
<evidence type="ECO:0000256" key="4">
    <source>
        <dbReference type="ARBA" id="ARBA00022741"/>
    </source>
</evidence>
<sequence>MEGRFGGLLEGQQLRLSAEPQAALTPGWAFSHRDKSVLSPANTTVRPQGRDLLFGTASKMVSAASSDAGEIQDAGVEKATKSLLQYDGTSIDRRDRNRSSPTSRSPEQEYRSRDRRSRDRSRSPYSEYHPRGSKRPREHDYPDRSRDPRRFKVHYENAYEDYKRYSRGSYKDLDRGFVEPAALRYDEAERHVEERRRTRSRSPYRAGQGGDRYGRGGHSRREDTGGNVHGIDSRRPNSYGKRDMRSSETKDQSVSKRGQSPLPADNARQEAKTTKGYSQHGYQSRTGVKNEVEPKPVETPPVEVQEEEPVDEEALIEQRRKRREAIKAKYRGSATPLLVQALEGGGNKSENSIPDRQDDNTPMASAPLTPVEAASPSAFEITNDQDLANGKARGDDNDGPSAADYDPTMDMQEDKQRDDQRHGDDSSASAYKETRPTTEQDVLLPVEPAPVEDKPKKSKDDFDMFADDDDDMFAEDEPSTKPAAAAVDVAKVKPIPQAKELDIGMLDNWDDIEGYYKVILGELLNGRYHVQASLGKGMFSGVVRATDVTTKKLVAIKLIRNNETMRKAGMKEIEILQKINNADPEDKKHMIRLERYFEHKGHLCMVFENLSINLREVLKKFGRDVGINLRAVRAYAQQMFLGLSLMRKCNILHADLKPDNILVNETRNMLKICDLGSASDASDNEIAPYLVSRFYRAPEIILGMDYDFAIDIWSVGCTLYELYTGKILFTGRTNNQMLRSIMDCRGKFTTKMLKRSQFAYIHFDEMANFRSVEQDKLSGKDTVKTITFVKPSRDLRTRLMSASKGLTDVETKELALFVDLLDRCLALNPEKRITPAEALRHPFILKTTK</sequence>
<evidence type="ECO:0000313" key="11">
    <source>
        <dbReference type="EMBL" id="EKD13242.1"/>
    </source>
</evidence>
<feature type="compositionally biased region" description="Basic and acidic residues" evidence="9">
    <location>
        <begin position="135"/>
        <end position="177"/>
    </location>
</feature>
<dbReference type="PROSITE" id="PS00108">
    <property type="entry name" value="PROTEIN_KINASE_ST"/>
    <property type="match status" value="1"/>
</dbReference>
<dbReference type="InterPro" id="IPR017441">
    <property type="entry name" value="Protein_kinase_ATP_BS"/>
</dbReference>
<evidence type="ECO:0000256" key="1">
    <source>
        <dbReference type="ARBA" id="ARBA00012513"/>
    </source>
</evidence>
<evidence type="ECO:0000259" key="10">
    <source>
        <dbReference type="PROSITE" id="PS50011"/>
    </source>
</evidence>
<dbReference type="EC" id="2.7.11.1" evidence="1"/>
<feature type="compositionally biased region" description="Basic and acidic residues" evidence="9">
    <location>
        <begin position="412"/>
        <end position="425"/>
    </location>
</feature>
<feature type="region of interest" description="Disordered" evidence="9">
    <location>
        <begin position="82"/>
        <end position="466"/>
    </location>
</feature>
<keyword evidence="6 8" id="KW-0067">ATP-binding</keyword>
<dbReference type="GO" id="GO:0004674">
    <property type="term" value="F:protein serine/threonine kinase activity"/>
    <property type="evidence" value="ECO:0007669"/>
    <property type="project" value="UniProtKB-KW"/>
</dbReference>
<dbReference type="PANTHER" id="PTHR24058:SF103">
    <property type="entry name" value="SERINE_THREONINE-PROTEIN KINASE PRP4 HOMOLOG"/>
    <property type="match status" value="1"/>
</dbReference>
<dbReference type="KEGG" id="mbe:MBM_08685"/>
<feature type="domain" description="Protein kinase" evidence="10">
    <location>
        <begin position="528"/>
        <end position="844"/>
    </location>
</feature>
<feature type="compositionally biased region" description="Acidic residues" evidence="9">
    <location>
        <begin position="304"/>
        <end position="315"/>
    </location>
</feature>
<name>K1WLT7_MARBU</name>
<keyword evidence="2" id="KW-0723">Serine/threonine-protein kinase</keyword>
<feature type="compositionally biased region" description="Basic and acidic residues" evidence="9">
    <location>
        <begin position="231"/>
        <end position="254"/>
    </location>
</feature>
<dbReference type="Gene3D" id="1.10.510.10">
    <property type="entry name" value="Transferase(Phosphotransferase) domain 1"/>
    <property type="match status" value="1"/>
</dbReference>
<feature type="compositionally biased region" description="Basic and acidic residues" evidence="9">
    <location>
        <begin position="451"/>
        <end position="462"/>
    </location>
</feature>
<dbReference type="InParanoid" id="K1WLT7"/>
<dbReference type="GO" id="GO:0005524">
    <property type="term" value="F:ATP binding"/>
    <property type="evidence" value="ECO:0007669"/>
    <property type="project" value="UniProtKB-UniRule"/>
</dbReference>
<feature type="compositionally biased region" description="Polar residues" evidence="9">
    <location>
        <begin position="275"/>
        <end position="287"/>
    </location>
</feature>
<dbReference type="Pfam" id="PF00069">
    <property type="entry name" value="Pkinase"/>
    <property type="match status" value="1"/>
</dbReference>
<proteinExistence type="inferred from homology"/>
<comment type="similarity">
    <text evidence="7">Belongs to the protein kinase superfamily. CMGC Ser/Thr protein kinase family.</text>
</comment>
<dbReference type="Gene3D" id="3.30.200.20">
    <property type="entry name" value="Phosphorylase Kinase, domain 1"/>
    <property type="match status" value="1"/>
</dbReference>
<evidence type="ECO:0000256" key="2">
    <source>
        <dbReference type="ARBA" id="ARBA00022527"/>
    </source>
</evidence>
<evidence type="ECO:0000256" key="5">
    <source>
        <dbReference type="ARBA" id="ARBA00022777"/>
    </source>
</evidence>
<dbReference type="FunFam" id="1.10.510.10:FF:000078">
    <property type="entry name" value="Serine/threonine-protein kinase PRP4 homolog"/>
    <property type="match status" value="1"/>
</dbReference>
<dbReference type="EMBL" id="JH921451">
    <property type="protein sequence ID" value="EKD13242.1"/>
    <property type="molecule type" value="Genomic_DNA"/>
</dbReference>